<protein>
    <submittedName>
        <fullName evidence="2">HEAT repeat domain-containing protein</fullName>
    </submittedName>
</protein>
<dbReference type="Proteomes" id="UP000663637">
    <property type="component" value="Chromosome"/>
</dbReference>
<evidence type="ECO:0000313" key="2">
    <source>
        <dbReference type="EMBL" id="QSB44402.1"/>
    </source>
</evidence>
<reference evidence="2 3" key="1">
    <citation type="submission" date="2020-09" db="EMBL/GenBank/DDBJ databases">
        <title>Complete genome sequence of altererythrobacter flavus SS-21NJ, isolated from Dongying oil sludge in Shandong province.</title>
        <authorList>
            <person name="Sun S."/>
            <person name="Zhang Z."/>
        </authorList>
    </citation>
    <scope>NUCLEOTIDE SEQUENCE [LARGE SCALE GENOMIC DNA]</scope>
    <source>
        <strain evidence="2 3">SS-21NJ</strain>
    </source>
</reference>
<name>A0ABX7K8W1_9SPHN</name>
<evidence type="ECO:0000256" key="1">
    <source>
        <dbReference type="SAM" id="Phobius"/>
    </source>
</evidence>
<gene>
    <name evidence="2" type="ORF">IDJ81_14020</name>
</gene>
<sequence length="325" mass="36379">MSFYQDIVVTTALCAGAITIVFLALVLRRYLSERNRARRDERDAAITRSYLQRVAGHKVSEADTWPRRARLKAISRILPLLRGGERTRLLQIAELDGVLRETLRISHSLYRSSRINAIQSMQQFGSEACIGRLREMMASDRSPRVRLEAAFALGANGALPPPRETLRLLNALCRQPTRLDIALLRSAAPLYPEQMLLLLEDELQDAWRVQIIDALGWSDNMGAIDTLDKASNDPDPEIRCAVMRASARLGHPAARRWIMIGFTDPVPAVRLQAIGASVRLGLRKAVPAIAQLRHDPELWVRLRAEQALEQLEPVDDVTPRAAPLA</sequence>
<dbReference type="RefSeq" id="WP_205441801.1">
    <property type="nucleotide sequence ID" value="NZ_CP061510.1"/>
</dbReference>
<dbReference type="Pfam" id="PF13646">
    <property type="entry name" value="HEAT_2"/>
    <property type="match status" value="1"/>
</dbReference>
<dbReference type="EMBL" id="CP061510">
    <property type="protein sequence ID" value="QSB44402.1"/>
    <property type="molecule type" value="Genomic_DNA"/>
</dbReference>
<organism evidence="2 3">
    <name type="scientific">Tsuneonella flava</name>
    <dbReference type="NCBI Taxonomy" id="2055955"/>
    <lineage>
        <taxon>Bacteria</taxon>
        <taxon>Pseudomonadati</taxon>
        <taxon>Pseudomonadota</taxon>
        <taxon>Alphaproteobacteria</taxon>
        <taxon>Sphingomonadales</taxon>
        <taxon>Erythrobacteraceae</taxon>
        <taxon>Tsuneonella</taxon>
    </lineage>
</organism>
<dbReference type="SUPFAM" id="SSF48371">
    <property type="entry name" value="ARM repeat"/>
    <property type="match status" value="1"/>
</dbReference>
<dbReference type="InterPro" id="IPR016024">
    <property type="entry name" value="ARM-type_fold"/>
</dbReference>
<keyword evidence="3" id="KW-1185">Reference proteome</keyword>
<feature type="transmembrane region" description="Helical" evidence="1">
    <location>
        <begin position="6"/>
        <end position="27"/>
    </location>
</feature>
<dbReference type="InterPro" id="IPR011989">
    <property type="entry name" value="ARM-like"/>
</dbReference>
<evidence type="ECO:0000313" key="3">
    <source>
        <dbReference type="Proteomes" id="UP000663637"/>
    </source>
</evidence>
<keyword evidence="1" id="KW-0472">Membrane</keyword>
<accession>A0ABX7K8W1</accession>
<keyword evidence="1" id="KW-1133">Transmembrane helix</keyword>
<dbReference type="Gene3D" id="1.25.10.10">
    <property type="entry name" value="Leucine-rich Repeat Variant"/>
    <property type="match status" value="2"/>
</dbReference>
<keyword evidence="1" id="KW-0812">Transmembrane</keyword>
<proteinExistence type="predicted"/>